<dbReference type="SUPFAM" id="SSF56112">
    <property type="entry name" value="Protein kinase-like (PK-like)"/>
    <property type="match status" value="1"/>
</dbReference>
<dbReference type="PANTHER" id="PTHR24056:SF397">
    <property type="entry name" value="OS11G0242500 PROTEIN"/>
    <property type="match status" value="1"/>
</dbReference>
<feature type="compositionally biased region" description="Basic and acidic residues" evidence="10">
    <location>
        <begin position="488"/>
        <end position="500"/>
    </location>
</feature>
<evidence type="ECO:0000256" key="4">
    <source>
        <dbReference type="ARBA" id="ARBA00022679"/>
    </source>
</evidence>
<feature type="compositionally biased region" description="Polar residues" evidence="10">
    <location>
        <begin position="531"/>
        <end position="544"/>
    </location>
</feature>
<dbReference type="Proteomes" id="UP001085076">
    <property type="component" value="Miscellaneous, Linkage group lg03"/>
</dbReference>
<keyword evidence="5 9" id="KW-0547">Nucleotide-binding</keyword>
<feature type="domain" description="Protein kinase" evidence="11">
    <location>
        <begin position="164"/>
        <end position="448"/>
    </location>
</feature>
<dbReference type="Gene3D" id="3.30.200.20">
    <property type="entry name" value="Phosphorylase Kinase, domain 1"/>
    <property type="match status" value="1"/>
</dbReference>
<dbReference type="PANTHER" id="PTHR24056">
    <property type="entry name" value="CELL DIVISION PROTEIN KINASE"/>
    <property type="match status" value="1"/>
</dbReference>
<dbReference type="PROSITE" id="PS00108">
    <property type="entry name" value="PROTEIN_KINASE_ST"/>
    <property type="match status" value="1"/>
</dbReference>
<dbReference type="OrthoDB" id="779276at2759"/>
<dbReference type="GO" id="GO:0008353">
    <property type="term" value="F:RNA polymerase II CTD heptapeptide repeat kinase activity"/>
    <property type="evidence" value="ECO:0007669"/>
    <property type="project" value="UniProtKB-EC"/>
</dbReference>
<evidence type="ECO:0000313" key="13">
    <source>
        <dbReference type="Proteomes" id="UP001085076"/>
    </source>
</evidence>
<dbReference type="InterPro" id="IPR050108">
    <property type="entry name" value="CDK"/>
</dbReference>
<feature type="region of interest" description="Disordered" evidence="10">
    <location>
        <begin position="459"/>
        <end position="504"/>
    </location>
</feature>
<dbReference type="EC" id="2.7.11.23" evidence="2"/>
<accession>A0A9D5CQQ0</accession>
<protein>
    <recommendedName>
        <fullName evidence="2">[RNA-polymerase]-subunit kinase</fullName>
        <ecNumber evidence="2">2.7.11.23</ecNumber>
    </recommendedName>
</protein>
<reference evidence="12" key="1">
    <citation type="submission" date="2021-03" db="EMBL/GenBank/DDBJ databases">
        <authorList>
            <person name="Li Z."/>
            <person name="Yang C."/>
        </authorList>
    </citation>
    <scope>NUCLEOTIDE SEQUENCE</scope>
    <source>
        <strain evidence="12">Dzin_1.0</strain>
        <tissue evidence="12">Leaf</tissue>
    </source>
</reference>
<dbReference type="GO" id="GO:0005634">
    <property type="term" value="C:nucleus"/>
    <property type="evidence" value="ECO:0007669"/>
    <property type="project" value="TreeGrafter"/>
</dbReference>
<dbReference type="InterPro" id="IPR008271">
    <property type="entry name" value="Ser/Thr_kinase_AS"/>
</dbReference>
<evidence type="ECO:0000256" key="8">
    <source>
        <dbReference type="ARBA" id="ARBA00049280"/>
    </source>
</evidence>
<evidence type="ECO:0000256" key="2">
    <source>
        <dbReference type="ARBA" id="ARBA00012409"/>
    </source>
</evidence>
<evidence type="ECO:0000256" key="3">
    <source>
        <dbReference type="ARBA" id="ARBA00022527"/>
    </source>
</evidence>
<evidence type="ECO:0000256" key="1">
    <source>
        <dbReference type="ARBA" id="ARBA00006485"/>
    </source>
</evidence>
<gene>
    <name evidence="12" type="ORF">J5N97_012693</name>
</gene>
<dbReference type="GO" id="GO:0005524">
    <property type="term" value="F:ATP binding"/>
    <property type="evidence" value="ECO:0007669"/>
    <property type="project" value="UniProtKB-UniRule"/>
</dbReference>
<dbReference type="EMBL" id="JAGGNH010000003">
    <property type="protein sequence ID" value="KAJ0977219.1"/>
    <property type="molecule type" value="Genomic_DNA"/>
</dbReference>
<comment type="similarity">
    <text evidence="1">Belongs to the protein kinase superfamily. CMGC Ser/Thr protein kinase family. CDC2/CDKX subfamily.</text>
</comment>
<organism evidence="12 13">
    <name type="scientific">Dioscorea zingiberensis</name>
    <dbReference type="NCBI Taxonomy" id="325984"/>
    <lineage>
        <taxon>Eukaryota</taxon>
        <taxon>Viridiplantae</taxon>
        <taxon>Streptophyta</taxon>
        <taxon>Embryophyta</taxon>
        <taxon>Tracheophyta</taxon>
        <taxon>Spermatophyta</taxon>
        <taxon>Magnoliopsida</taxon>
        <taxon>Liliopsida</taxon>
        <taxon>Dioscoreales</taxon>
        <taxon>Dioscoreaceae</taxon>
        <taxon>Dioscorea</taxon>
    </lineage>
</organism>
<dbReference type="InterPro" id="IPR011009">
    <property type="entry name" value="Kinase-like_dom_sf"/>
</dbReference>
<feature type="compositionally biased region" description="Basic and acidic residues" evidence="10">
    <location>
        <begin position="465"/>
        <end position="480"/>
    </location>
</feature>
<feature type="compositionally biased region" description="Polar residues" evidence="10">
    <location>
        <begin position="574"/>
        <end position="590"/>
    </location>
</feature>
<name>A0A9D5CQQ0_9LILI</name>
<feature type="region of interest" description="Disordered" evidence="10">
    <location>
        <begin position="61"/>
        <end position="93"/>
    </location>
</feature>
<dbReference type="PROSITE" id="PS50011">
    <property type="entry name" value="PROTEIN_KINASE_DOM"/>
    <property type="match status" value="1"/>
</dbReference>
<keyword evidence="4" id="KW-0808">Transferase</keyword>
<proteinExistence type="inferred from homology"/>
<keyword evidence="6" id="KW-0418">Kinase</keyword>
<evidence type="ECO:0000259" key="11">
    <source>
        <dbReference type="PROSITE" id="PS50011"/>
    </source>
</evidence>
<comment type="catalytic activity">
    <reaction evidence="8">
        <text>[DNA-directed RNA polymerase] + ATP = phospho-[DNA-directed RNA polymerase] + ADP + H(+)</text>
        <dbReference type="Rhea" id="RHEA:10216"/>
        <dbReference type="Rhea" id="RHEA-COMP:11321"/>
        <dbReference type="Rhea" id="RHEA-COMP:11322"/>
        <dbReference type="ChEBI" id="CHEBI:15378"/>
        <dbReference type="ChEBI" id="CHEBI:30616"/>
        <dbReference type="ChEBI" id="CHEBI:43176"/>
        <dbReference type="ChEBI" id="CHEBI:68546"/>
        <dbReference type="ChEBI" id="CHEBI:456216"/>
        <dbReference type="EC" id="2.7.11.23"/>
    </reaction>
</comment>
<feature type="region of interest" description="Disordered" evidence="10">
    <location>
        <begin position="670"/>
        <end position="699"/>
    </location>
</feature>
<keyword evidence="7 9" id="KW-0067">ATP-binding</keyword>
<reference evidence="12" key="2">
    <citation type="journal article" date="2022" name="Hortic Res">
        <title>The genome of Dioscorea zingiberensis sheds light on the biosynthesis, origin and evolution of the medicinally important diosgenin saponins.</title>
        <authorList>
            <person name="Li Y."/>
            <person name="Tan C."/>
            <person name="Li Z."/>
            <person name="Guo J."/>
            <person name="Li S."/>
            <person name="Chen X."/>
            <person name="Wang C."/>
            <person name="Dai X."/>
            <person name="Yang H."/>
            <person name="Song W."/>
            <person name="Hou L."/>
            <person name="Xu J."/>
            <person name="Tong Z."/>
            <person name="Xu A."/>
            <person name="Yuan X."/>
            <person name="Wang W."/>
            <person name="Yang Q."/>
            <person name="Chen L."/>
            <person name="Sun Z."/>
            <person name="Wang K."/>
            <person name="Pan B."/>
            <person name="Chen J."/>
            <person name="Bao Y."/>
            <person name="Liu F."/>
            <person name="Qi X."/>
            <person name="Gang D.R."/>
            <person name="Wen J."/>
            <person name="Li J."/>
        </authorList>
    </citation>
    <scope>NUCLEOTIDE SEQUENCE</scope>
    <source>
        <strain evidence="12">Dzin_1.0</strain>
    </source>
</reference>
<dbReference type="InterPro" id="IPR017441">
    <property type="entry name" value="Protein_kinase_ATP_BS"/>
</dbReference>
<keyword evidence="3" id="KW-0723">Serine/threonine-protein kinase</keyword>
<dbReference type="InterPro" id="IPR000719">
    <property type="entry name" value="Prot_kinase_dom"/>
</dbReference>
<feature type="region of interest" description="Disordered" evidence="10">
    <location>
        <begin position="531"/>
        <end position="553"/>
    </location>
</feature>
<dbReference type="GO" id="GO:0000307">
    <property type="term" value="C:cyclin-dependent protein kinase holoenzyme complex"/>
    <property type="evidence" value="ECO:0007669"/>
    <property type="project" value="TreeGrafter"/>
</dbReference>
<dbReference type="SMART" id="SM00220">
    <property type="entry name" value="S_TKc"/>
    <property type="match status" value="1"/>
</dbReference>
<sequence>MGCICAKGVYQQYDETQRVQGLRKPSRIIFTSSRRDEVVVLDADGIAGSHRSRARIIPKERDGDNAIASQAPSTDEGEKKAVSGVDRVHKKSGNQRRVVVDGRLNEGDLALRGSVVNRRECLSSVASVPNGFVAEHVAAGWPSWLVKDAPGAVKGWLPRKLDSFEMLDKIGQGTYSSVYRARDLEKGKIVALKKVRFTNMEPESVRFMAREIHILRRLDHPNLVKLEGLIASVMSCTLYLILEYMDHDLAGLSANPNIKFTEPQIKCYMQQLLRGLAHCHEHGVLHRDIKGSNLLIGDDGILRIADFGLATFYSPCQNQALTSRVVTLWYRPPELLLGATEYGASVDLWSAGCILAELFAGKPILPGRTEVEQLHKIFKLCGSPSEEYWAKTKLAHATIFKPQHLYRRCLADVFRDFPSTALDLLDSLLAIEPAYRGTAASALKSEFFTSKPLACDPASLPKYPPSKELDAKLRDEEAKRQRAAMKGRGAESGRASREPKAIPMPDANAELQVSLQKRQVQATFKSNSEKYNQLESGSSFSNQPPRGPAADRFFHSGQLVHPGVCGSSLNTKTESGLQLIPNRSSSTLKASNDRQLRTQTSSVYQGGGADLSNLSGLAGARGQNMEPTIVHPSKNNILYSGPLVRPGENVEQMLKEHEWKIQQAIRKSQLDKTKKEKIYGEHGHFETRLHPESENRSDA</sequence>
<dbReference type="AlphaFoldDB" id="A0A9D5CQQ0"/>
<dbReference type="Pfam" id="PF00069">
    <property type="entry name" value="Pkinase"/>
    <property type="match status" value="1"/>
</dbReference>
<evidence type="ECO:0000256" key="9">
    <source>
        <dbReference type="PROSITE-ProRule" id="PRU10141"/>
    </source>
</evidence>
<keyword evidence="13" id="KW-1185">Reference proteome</keyword>
<feature type="region of interest" description="Disordered" evidence="10">
    <location>
        <begin position="574"/>
        <end position="595"/>
    </location>
</feature>
<dbReference type="CDD" id="cd07840">
    <property type="entry name" value="STKc_CDK9_like"/>
    <property type="match status" value="1"/>
</dbReference>
<evidence type="ECO:0000313" key="12">
    <source>
        <dbReference type="EMBL" id="KAJ0977219.1"/>
    </source>
</evidence>
<evidence type="ECO:0000256" key="5">
    <source>
        <dbReference type="ARBA" id="ARBA00022741"/>
    </source>
</evidence>
<evidence type="ECO:0000256" key="6">
    <source>
        <dbReference type="ARBA" id="ARBA00022777"/>
    </source>
</evidence>
<feature type="binding site" evidence="9">
    <location>
        <position position="193"/>
    </location>
    <ligand>
        <name>ATP</name>
        <dbReference type="ChEBI" id="CHEBI:30616"/>
    </ligand>
</feature>
<dbReference type="Gene3D" id="1.10.510.10">
    <property type="entry name" value="Transferase(Phosphotransferase) domain 1"/>
    <property type="match status" value="1"/>
</dbReference>
<comment type="caution">
    <text evidence="12">The sequence shown here is derived from an EMBL/GenBank/DDBJ whole genome shotgun (WGS) entry which is preliminary data.</text>
</comment>
<evidence type="ECO:0000256" key="10">
    <source>
        <dbReference type="SAM" id="MobiDB-lite"/>
    </source>
</evidence>
<dbReference type="GO" id="GO:0032968">
    <property type="term" value="P:positive regulation of transcription elongation by RNA polymerase II"/>
    <property type="evidence" value="ECO:0007669"/>
    <property type="project" value="TreeGrafter"/>
</dbReference>
<dbReference type="FunFam" id="3.30.200.20:FF:000021">
    <property type="entry name" value="probable serine/threonine-protein kinase At1g54610"/>
    <property type="match status" value="1"/>
</dbReference>
<dbReference type="FunFam" id="1.10.510.10:FF:000043">
    <property type="entry name" value="probable serine/threonine-protein kinase At1g54610"/>
    <property type="match status" value="1"/>
</dbReference>
<dbReference type="PROSITE" id="PS00107">
    <property type="entry name" value="PROTEIN_KINASE_ATP"/>
    <property type="match status" value="1"/>
</dbReference>
<evidence type="ECO:0000256" key="7">
    <source>
        <dbReference type="ARBA" id="ARBA00022840"/>
    </source>
</evidence>